<feature type="region of interest" description="Disordered" evidence="1">
    <location>
        <begin position="373"/>
        <end position="420"/>
    </location>
</feature>
<protein>
    <submittedName>
        <fullName evidence="2">MYND-type domain-containing protein</fullName>
    </submittedName>
</protein>
<proteinExistence type="predicted"/>
<dbReference type="AlphaFoldDB" id="A0A8H6TIA6"/>
<comment type="caution">
    <text evidence="2">The sequence shown here is derived from an EMBL/GenBank/DDBJ whole genome shotgun (WGS) entry which is preliminary data.</text>
</comment>
<name>A0A8H6TIA6_MYCCL</name>
<feature type="region of interest" description="Disordered" evidence="1">
    <location>
        <begin position="1"/>
        <end position="85"/>
    </location>
</feature>
<evidence type="ECO:0000313" key="3">
    <source>
        <dbReference type="Proteomes" id="UP000613580"/>
    </source>
</evidence>
<dbReference type="EMBL" id="JACAZE010000005">
    <property type="protein sequence ID" value="KAF7317201.1"/>
    <property type="molecule type" value="Genomic_DNA"/>
</dbReference>
<feature type="compositionally biased region" description="Polar residues" evidence="1">
    <location>
        <begin position="50"/>
        <end position="63"/>
    </location>
</feature>
<feature type="region of interest" description="Disordered" evidence="1">
    <location>
        <begin position="162"/>
        <end position="239"/>
    </location>
</feature>
<feature type="compositionally biased region" description="Basic residues" evidence="1">
    <location>
        <begin position="165"/>
        <end position="183"/>
    </location>
</feature>
<accession>A0A8H6TIA6</accession>
<evidence type="ECO:0000256" key="1">
    <source>
        <dbReference type="SAM" id="MobiDB-lite"/>
    </source>
</evidence>
<keyword evidence="3" id="KW-1185">Reference proteome</keyword>
<evidence type="ECO:0000313" key="2">
    <source>
        <dbReference type="EMBL" id="KAF7317201.1"/>
    </source>
</evidence>
<feature type="compositionally biased region" description="Acidic residues" evidence="1">
    <location>
        <begin position="229"/>
        <end position="238"/>
    </location>
</feature>
<sequence>MHASSAGPGQPRWPRLASSPSRSVNPIASPPKEENDSEPPNLDIDELDSLSPSEISPASTQRTAKWLVSSPPQKSPPTIKAGLPESETIYARLDRECRARCRILAKEYGWTTNEISSAMGSSGSTVSRTVRNKHKTLDTVALDEQYVDKVKLKTVLDSKKDVERRKYRRKAKPIGRPRKRAKVSKAAPADPETQCENDELETSPSREASVVPPKKTLRPPPKRPVISSDGDESDEEVVQPELEDRLQVEELVAGTKAVLQTPHSQAISVKDKNVWPPIPVQAQIATKHDGVLAVPQDRVELKVVHIASALDYASQQLQANINHAPINSHLVAERETPKPALTNAPLAGPLLPPPGPIRTNPIVAGNIAYGPAPEVSEKKEPQQDKKNWSSVPAPVPDAPPAFAPSESAFPQGTSAEIPNTDGPAHLTQFLASLEIDLSRHLALFLANDITCVADLAQYCGFREANLTRRFKEMFFDPFHRADSEVRNLKRKRDEVDFEWEGGCDVGGLLRDDCKGLKQAEIYALIHGIGVLKRRRVEEQDAIPAISKY</sequence>
<gene>
    <name evidence="2" type="ORF">HMN09_00455000</name>
</gene>
<feature type="compositionally biased region" description="Pro residues" evidence="1">
    <location>
        <begin position="393"/>
        <end position="402"/>
    </location>
</feature>
<feature type="compositionally biased region" description="Basic and acidic residues" evidence="1">
    <location>
        <begin position="375"/>
        <end position="387"/>
    </location>
</feature>
<organism evidence="2 3">
    <name type="scientific">Mycena chlorophos</name>
    <name type="common">Agaric fungus</name>
    <name type="synonym">Agaricus chlorophos</name>
    <dbReference type="NCBI Taxonomy" id="658473"/>
    <lineage>
        <taxon>Eukaryota</taxon>
        <taxon>Fungi</taxon>
        <taxon>Dikarya</taxon>
        <taxon>Basidiomycota</taxon>
        <taxon>Agaricomycotina</taxon>
        <taxon>Agaricomycetes</taxon>
        <taxon>Agaricomycetidae</taxon>
        <taxon>Agaricales</taxon>
        <taxon>Marasmiineae</taxon>
        <taxon>Mycenaceae</taxon>
        <taxon>Mycena</taxon>
    </lineage>
</organism>
<dbReference type="Proteomes" id="UP000613580">
    <property type="component" value="Unassembled WGS sequence"/>
</dbReference>
<reference evidence="2" key="1">
    <citation type="submission" date="2020-05" db="EMBL/GenBank/DDBJ databases">
        <title>Mycena genomes resolve the evolution of fungal bioluminescence.</title>
        <authorList>
            <person name="Tsai I.J."/>
        </authorList>
    </citation>
    <scope>NUCLEOTIDE SEQUENCE</scope>
    <source>
        <strain evidence="2">110903Hualien_Pintung</strain>
    </source>
</reference>